<evidence type="ECO:0000259" key="23">
    <source>
        <dbReference type="Pfam" id="PF05524"/>
    </source>
</evidence>
<protein>
    <recommendedName>
        <fullName evidence="7 17">Phosphoenolpyruvate-protein phosphotransferase</fullName>
        <ecNumber evidence="6 17">2.7.3.9</ecNumber>
    </recommendedName>
    <alternativeName>
        <fullName evidence="16 17">Phosphotransferase system, enzyme I</fullName>
    </alternativeName>
</protein>
<dbReference type="Gene3D" id="3.20.20.60">
    <property type="entry name" value="Phosphoenolpyruvate-binding domains"/>
    <property type="match status" value="1"/>
</dbReference>
<feature type="domain" description="PEP-utilising enzyme C-terminal" evidence="22">
    <location>
        <begin position="255"/>
        <end position="543"/>
    </location>
</feature>
<dbReference type="GO" id="GO:0008965">
    <property type="term" value="F:phosphoenolpyruvate-protein phosphotransferase activity"/>
    <property type="evidence" value="ECO:0007669"/>
    <property type="project" value="UniProtKB-EC"/>
</dbReference>
<comment type="function">
    <text evidence="3 17">General (non sugar-specific) component of the phosphoenolpyruvate-dependent sugar phosphotransferase system (sugar PTS). This major carbohydrate active-transport system catalyzes the phosphorylation of incoming sugar substrates concomitantly with their translocation across the cell membrane. Enzyme I transfers the phosphoryl group from phosphoenolpyruvate (PEP) to the phosphoryl carrier protein (HPr).</text>
</comment>
<dbReference type="InterPro" id="IPR040442">
    <property type="entry name" value="Pyrv_kinase-like_dom_sf"/>
</dbReference>
<evidence type="ECO:0000256" key="12">
    <source>
        <dbReference type="ARBA" id="ARBA00022683"/>
    </source>
</evidence>
<evidence type="ECO:0000256" key="7">
    <source>
        <dbReference type="ARBA" id="ARBA00016544"/>
    </source>
</evidence>
<keyword evidence="15 17" id="KW-0460">Magnesium</keyword>
<feature type="domain" description="PEP-utilising enzyme mobile" evidence="21">
    <location>
        <begin position="156"/>
        <end position="228"/>
    </location>
</feature>
<dbReference type="InterPro" id="IPR000121">
    <property type="entry name" value="PEP_util_C"/>
</dbReference>
<reference evidence="25" key="1">
    <citation type="submission" date="2016-10" db="EMBL/GenBank/DDBJ databases">
        <authorList>
            <person name="Varghese N."/>
            <person name="Submissions S."/>
        </authorList>
    </citation>
    <scope>NUCLEOTIDE SEQUENCE [LARGE SCALE GENOMIC DNA]</scope>
    <source>
        <strain evidence="25">ATCC 43811</strain>
    </source>
</reference>
<evidence type="ECO:0000256" key="1">
    <source>
        <dbReference type="ARBA" id="ARBA00000683"/>
    </source>
</evidence>
<gene>
    <name evidence="24" type="ORF">SAMN02745150_00598</name>
</gene>
<evidence type="ECO:0000256" key="9">
    <source>
        <dbReference type="ARBA" id="ARBA00022490"/>
    </source>
</evidence>
<dbReference type="Pfam" id="PF02896">
    <property type="entry name" value="PEP-utilizers_C"/>
    <property type="match status" value="1"/>
</dbReference>
<comment type="catalytic activity">
    <reaction evidence="1 17">
        <text>L-histidyl-[protein] + phosphoenolpyruvate = N(pros)-phospho-L-histidyl-[protein] + pyruvate</text>
        <dbReference type="Rhea" id="RHEA:23880"/>
        <dbReference type="Rhea" id="RHEA-COMP:9745"/>
        <dbReference type="Rhea" id="RHEA-COMP:9746"/>
        <dbReference type="ChEBI" id="CHEBI:15361"/>
        <dbReference type="ChEBI" id="CHEBI:29979"/>
        <dbReference type="ChEBI" id="CHEBI:58702"/>
        <dbReference type="ChEBI" id="CHEBI:64837"/>
        <dbReference type="EC" id="2.7.3.9"/>
    </reaction>
</comment>
<feature type="binding site" evidence="19">
    <location>
        <position position="468"/>
    </location>
    <ligand>
        <name>phosphoenolpyruvate</name>
        <dbReference type="ChEBI" id="CHEBI:58702"/>
    </ligand>
</feature>
<evidence type="ECO:0000259" key="21">
    <source>
        <dbReference type="Pfam" id="PF00391"/>
    </source>
</evidence>
<dbReference type="InterPro" id="IPR023151">
    <property type="entry name" value="PEP_util_CS"/>
</dbReference>
<evidence type="ECO:0000256" key="10">
    <source>
        <dbReference type="ARBA" id="ARBA00022597"/>
    </source>
</evidence>
<comment type="similarity">
    <text evidence="5 17">Belongs to the PEP-utilizing enzyme family.</text>
</comment>
<feature type="binding site" evidence="20">
    <location>
        <position position="458"/>
    </location>
    <ligand>
        <name>Mg(2+)</name>
        <dbReference type="ChEBI" id="CHEBI:18420"/>
    </ligand>
</feature>
<dbReference type="RefSeq" id="WP_092318472.1">
    <property type="nucleotide sequence ID" value="NZ_FOKY01000002.1"/>
</dbReference>
<evidence type="ECO:0000313" key="25">
    <source>
        <dbReference type="Proteomes" id="UP000240042"/>
    </source>
</evidence>
<dbReference type="GO" id="GO:0046872">
    <property type="term" value="F:metal ion binding"/>
    <property type="evidence" value="ECO:0007669"/>
    <property type="project" value="UniProtKB-KW"/>
</dbReference>
<dbReference type="GO" id="GO:0009401">
    <property type="term" value="P:phosphoenolpyruvate-dependent sugar phosphotransferase system"/>
    <property type="evidence" value="ECO:0007669"/>
    <property type="project" value="UniProtKB-KW"/>
</dbReference>
<evidence type="ECO:0000256" key="17">
    <source>
        <dbReference type="PIRNR" id="PIRNR000732"/>
    </source>
</evidence>
<dbReference type="Proteomes" id="UP000240042">
    <property type="component" value="Unassembled WGS sequence"/>
</dbReference>
<dbReference type="InterPro" id="IPR036618">
    <property type="entry name" value="PtsI_HPr-bd_sf"/>
</dbReference>
<dbReference type="Gene3D" id="3.50.30.10">
    <property type="entry name" value="Phosphohistidine domain"/>
    <property type="match status" value="1"/>
</dbReference>
<evidence type="ECO:0000256" key="14">
    <source>
        <dbReference type="ARBA" id="ARBA00022777"/>
    </source>
</evidence>
<evidence type="ECO:0000256" key="13">
    <source>
        <dbReference type="ARBA" id="ARBA00022723"/>
    </source>
</evidence>
<dbReference type="InterPro" id="IPR015813">
    <property type="entry name" value="Pyrv/PenolPyrv_kinase-like_dom"/>
</dbReference>
<dbReference type="InterPro" id="IPR036637">
    <property type="entry name" value="Phosphohistidine_dom_sf"/>
</dbReference>
<evidence type="ECO:0000256" key="3">
    <source>
        <dbReference type="ARBA" id="ARBA00002728"/>
    </source>
</evidence>
<keyword evidence="11 17" id="KW-0808">Transferase</keyword>
<dbReference type="GO" id="GO:0016301">
    <property type="term" value="F:kinase activity"/>
    <property type="evidence" value="ECO:0007669"/>
    <property type="project" value="UniProtKB-KW"/>
</dbReference>
<evidence type="ECO:0000256" key="16">
    <source>
        <dbReference type="ARBA" id="ARBA00033235"/>
    </source>
</evidence>
<keyword evidence="8 17" id="KW-0813">Transport</keyword>
<dbReference type="Gene3D" id="1.10.274.10">
    <property type="entry name" value="PtsI, HPr-binding domain"/>
    <property type="match status" value="1"/>
</dbReference>
<evidence type="ECO:0000256" key="5">
    <source>
        <dbReference type="ARBA" id="ARBA00007837"/>
    </source>
</evidence>
<feature type="binding site" evidence="19">
    <location>
        <position position="299"/>
    </location>
    <ligand>
        <name>phosphoenolpyruvate</name>
        <dbReference type="ChEBI" id="CHEBI:58702"/>
    </ligand>
</feature>
<name>A0A1I1DJH2_BREAD</name>
<feature type="active site" description="Proton donor" evidence="18">
    <location>
        <position position="505"/>
    </location>
</feature>
<dbReference type="SUPFAM" id="SSF52009">
    <property type="entry name" value="Phosphohistidine domain"/>
    <property type="match status" value="1"/>
</dbReference>
<evidence type="ECO:0000313" key="24">
    <source>
        <dbReference type="EMBL" id="SFB75017.1"/>
    </source>
</evidence>
<sequence length="575" mass="63236">MSIEIKGTPACPGIVEGEVFIFSEPEIVLNQKPIAESQVENEINLFLEGRKKAKNQLETIKTITLKNIGPEEAEIFDGHIEILMDEGMEEEVKLLIKSDLMAADFAAQKVADQYIAMFQNMDDEYMSARAADMKDIFRRLIANILDIHIPSLIEIDAPVIVVAFDLTPSDTAQMDKTKVLGFITAEGGPTSHVAIMSRTLMIPAVVGAKGILEKTNNGDSMILDAQSGIAIIDPTQGEVEKYQAKAGEFAEEIRRLRALKELPAVTKDGFEMILAANVGTDIDALPALEQGAQGVGLYRTEFLYMDRSNWPTEEEQTIAYSNVVRAFDGQLVVIRTLDIGGDKSLDYFKFPHELNPFLGWRALRICLDKKDIFKTQLRAILQASALGPIGIMYPMVISVSEVEQANALLQECKNELAMEGIPFGDDIQQGVMIETPAAAMIAGELAEIVDFFSFGTNDLTQYTLAVDRGNPHITELYDSFHPAVLRLMAEATQDALAKNAWVGVCGELGGDPLASLFFLGIGVKELSMSAINIPKVKEIIRNTTMVEAREIAQKVLSLGNGSEIREYLKKVINQK</sequence>
<dbReference type="InterPro" id="IPR008279">
    <property type="entry name" value="PEP-util_enz_mobile_dom"/>
</dbReference>
<accession>A0A1I1DJH2</accession>
<dbReference type="PROSITE" id="PS00742">
    <property type="entry name" value="PEP_ENZYMES_2"/>
    <property type="match status" value="1"/>
</dbReference>
<evidence type="ECO:0000256" key="4">
    <source>
        <dbReference type="ARBA" id="ARBA00004496"/>
    </source>
</evidence>
<dbReference type="EMBL" id="FOKY01000002">
    <property type="protein sequence ID" value="SFB75017.1"/>
    <property type="molecule type" value="Genomic_DNA"/>
</dbReference>
<dbReference type="InterPro" id="IPR024692">
    <property type="entry name" value="PTS_EI"/>
</dbReference>
<dbReference type="PIRSF" id="PIRSF000732">
    <property type="entry name" value="PTS_enzyme_I"/>
    <property type="match status" value="1"/>
</dbReference>
<keyword evidence="25" id="KW-1185">Reference proteome</keyword>
<evidence type="ECO:0000256" key="15">
    <source>
        <dbReference type="ARBA" id="ARBA00022842"/>
    </source>
</evidence>
<dbReference type="InterPro" id="IPR006318">
    <property type="entry name" value="PTS_EI-like"/>
</dbReference>
<evidence type="ECO:0000256" key="8">
    <source>
        <dbReference type="ARBA" id="ARBA00022448"/>
    </source>
</evidence>
<dbReference type="SUPFAM" id="SSF51621">
    <property type="entry name" value="Phosphoenolpyruvate/pyruvate domain"/>
    <property type="match status" value="1"/>
</dbReference>
<dbReference type="STRING" id="34097.SAMN02745150_00598"/>
<evidence type="ECO:0000256" key="18">
    <source>
        <dbReference type="PIRSR" id="PIRSR000732-1"/>
    </source>
</evidence>
<dbReference type="InterPro" id="IPR050499">
    <property type="entry name" value="PEP-utilizing_PTS_enzyme"/>
</dbReference>
<dbReference type="PANTHER" id="PTHR46244:SF3">
    <property type="entry name" value="PHOSPHOENOLPYRUVATE-PROTEIN PHOSPHOTRANSFERASE"/>
    <property type="match status" value="1"/>
</dbReference>
<organism evidence="24 25">
    <name type="scientific">Brevinema andersonii</name>
    <dbReference type="NCBI Taxonomy" id="34097"/>
    <lineage>
        <taxon>Bacteria</taxon>
        <taxon>Pseudomonadati</taxon>
        <taxon>Spirochaetota</taxon>
        <taxon>Spirochaetia</taxon>
        <taxon>Brevinematales</taxon>
        <taxon>Brevinemataceae</taxon>
        <taxon>Brevinema</taxon>
    </lineage>
</organism>
<feature type="binding site" evidence="19">
    <location>
        <position position="335"/>
    </location>
    <ligand>
        <name>phosphoenolpyruvate</name>
        <dbReference type="ChEBI" id="CHEBI:58702"/>
    </ligand>
</feature>
<dbReference type="NCBIfam" id="TIGR01417">
    <property type="entry name" value="PTS_I_fam"/>
    <property type="match status" value="1"/>
</dbReference>
<dbReference type="Pfam" id="PF05524">
    <property type="entry name" value="PEP-utilisers_N"/>
    <property type="match status" value="1"/>
</dbReference>
<dbReference type="PRINTS" id="PR01736">
    <property type="entry name" value="PHPHTRNFRASE"/>
</dbReference>
<evidence type="ECO:0000256" key="19">
    <source>
        <dbReference type="PIRSR" id="PIRSR000732-2"/>
    </source>
</evidence>
<dbReference type="SUPFAM" id="SSF47831">
    <property type="entry name" value="Enzyme I of the PEP:sugar phosphotransferase system HPr-binding (sub)domain"/>
    <property type="match status" value="1"/>
</dbReference>
<keyword evidence="10 17" id="KW-0762">Sugar transport</keyword>
<dbReference type="InterPro" id="IPR008731">
    <property type="entry name" value="PTS_EIN"/>
</dbReference>
<comment type="subcellular location">
    <subcellularLocation>
        <location evidence="4 17">Cytoplasm</location>
    </subcellularLocation>
</comment>
<feature type="domain" description="Phosphotransferase system enzyme I N-terminal" evidence="23">
    <location>
        <begin position="6"/>
        <end position="129"/>
    </location>
</feature>
<dbReference type="GO" id="GO:0005737">
    <property type="term" value="C:cytoplasm"/>
    <property type="evidence" value="ECO:0007669"/>
    <property type="project" value="UniProtKB-SubCell"/>
</dbReference>
<feature type="binding site" evidence="19">
    <location>
        <begin position="457"/>
        <end position="458"/>
    </location>
    <ligand>
        <name>phosphoenolpyruvate</name>
        <dbReference type="ChEBI" id="CHEBI:58702"/>
    </ligand>
</feature>
<keyword evidence="13 17" id="KW-0479">Metal-binding</keyword>
<feature type="binding site" evidence="20">
    <location>
        <position position="434"/>
    </location>
    <ligand>
        <name>Mg(2+)</name>
        <dbReference type="ChEBI" id="CHEBI:18420"/>
    </ligand>
</feature>
<evidence type="ECO:0000256" key="11">
    <source>
        <dbReference type="ARBA" id="ARBA00022679"/>
    </source>
</evidence>
<dbReference type="AlphaFoldDB" id="A0A1I1DJH2"/>
<evidence type="ECO:0000256" key="2">
    <source>
        <dbReference type="ARBA" id="ARBA00001946"/>
    </source>
</evidence>
<keyword evidence="9 17" id="KW-0963">Cytoplasm</keyword>
<dbReference type="EC" id="2.7.3.9" evidence="6 17"/>
<comment type="cofactor">
    <cofactor evidence="2 17 20">
        <name>Mg(2+)</name>
        <dbReference type="ChEBI" id="CHEBI:18420"/>
    </cofactor>
</comment>
<proteinExistence type="inferred from homology"/>
<evidence type="ECO:0000259" key="22">
    <source>
        <dbReference type="Pfam" id="PF02896"/>
    </source>
</evidence>
<dbReference type="Pfam" id="PF00391">
    <property type="entry name" value="PEP-utilizers"/>
    <property type="match status" value="1"/>
</dbReference>
<dbReference type="PANTHER" id="PTHR46244">
    <property type="entry name" value="PHOSPHOENOLPYRUVATE-PROTEIN PHOSPHOTRANSFERASE"/>
    <property type="match status" value="1"/>
</dbReference>
<keyword evidence="14 17" id="KW-0418">Kinase</keyword>
<evidence type="ECO:0000256" key="20">
    <source>
        <dbReference type="PIRSR" id="PIRSR000732-3"/>
    </source>
</evidence>
<feature type="active site" description="Tele-phosphohistidine intermediate" evidence="18">
    <location>
        <position position="192"/>
    </location>
</feature>
<evidence type="ECO:0000256" key="6">
    <source>
        <dbReference type="ARBA" id="ARBA00012232"/>
    </source>
</evidence>
<keyword evidence="12 17" id="KW-0598">Phosphotransferase system</keyword>
<dbReference type="OrthoDB" id="9765468at2"/>